<dbReference type="InterPro" id="IPR054179">
    <property type="entry name" value="PSD13_N"/>
</dbReference>
<sequence>MSDRMDVDGGDPLTVLITLREEIESTEDSDLISAFYTLEDLYERKLWYQLSEVLSKSIYRDDNSKPIRLRLFENFVLSFGDKLNQLKLVEFLLLSIDQSNALDSLEYLNSLKERITAYGLKESKQSVEEDINDNEVIQALIFVEIETARIKLEMGNIDEATAMIDEGSKKIDQLTNSVDNRVNASYYRTNAQLMKINGDYSAYYYSSLLFLACITDLGELQNKEQIVKEICVSGLLGEKIYNFGEIIMHEIFQYLKDDWLKQLIVALNNGDLETFTKVVHSKDIQSIPDLASNIEFLQQKICIMSLIEIVFNKPTNKKTVKYSEILDHIPLLKNADDVERMTMKCLSLGLIKGLINQVSSEVEISWIQPRTMTMDQIVNMKKKMSFWSDRVQELNDYMSDAGKELWV</sequence>
<dbReference type="PANTHER" id="PTHR10539:SF0">
    <property type="entry name" value="26S PROTEASOME NON-ATPASE REGULATORY SUBUNIT 13"/>
    <property type="match status" value="1"/>
</dbReference>
<evidence type="ECO:0000256" key="1">
    <source>
        <dbReference type="ARBA" id="ARBA00022942"/>
    </source>
</evidence>
<organism evidence="3 4">
    <name type="scientific">Brettanomyces naardenensis</name>
    <name type="common">Yeast</name>
    <dbReference type="NCBI Taxonomy" id="13370"/>
    <lineage>
        <taxon>Eukaryota</taxon>
        <taxon>Fungi</taxon>
        <taxon>Dikarya</taxon>
        <taxon>Ascomycota</taxon>
        <taxon>Saccharomycotina</taxon>
        <taxon>Pichiomycetes</taxon>
        <taxon>Pichiales</taxon>
        <taxon>Pichiaceae</taxon>
        <taxon>Brettanomyces</taxon>
    </lineage>
</organism>
<dbReference type="GO" id="GO:0006511">
    <property type="term" value="P:ubiquitin-dependent protein catabolic process"/>
    <property type="evidence" value="ECO:0007669"/>
    <property type="project" value="TreeGrafter"/>
</dbReference>
<evidence type="ECO:0000259" key="2">
    <source>
        <dbReference type="PROSITE" id="PS50250"/>
    </source>
</evidence>
<dbReference type="OrthoDB" id="1093at2759"/>
<dbReference type="GO" id="GO:0005198">
    <property type="term" value="F:structural molecule activity"/>
    <property type="evidence" value="ECO:0007669"/>
    <property type="project" value="TreeGrafter"/>
</dbReference>
<evidence type="ECO:0000313" key="3">
    <source>
        <dbReference type="EMBL" id="VEU21727.1"/>
    </source>
</evidence>
<name>A0A448YLF2_BRENA</name>
<dbReference type="PROSITE" id="PS50250">
    <property type="entry name" value="PCI"/>
    <property type="match status" value="1"/>
</dbReference>
<dbReference type="STRING" id="13370.A0A448YLF2"/>
<dbReference type="FunCoup" id="A0A448YLF2">
    <property type="interactions" value="1375"/>
</dbReference>
<keyword evidence="4" id="KW-1185">Reference proteome</keyword>
<dbReference type="PANTHER" id="PTHR10539">
    <property type="entry name" value="26S PROTEASOME NON-ATPASE REGULATORY SUBUNIT 13"/>
    <property type="match status" value="1"/>
</dbReference>
<dbReference type="AlphaFoldDB" id="A0A448YLF2"/>
<keyword evidence="1" id="KW-0647">Proteasome</keyword>
<dbReference type="InterPro" id="IPR035298">
    <property type="entry name" value="PSMD13"/>
</dbReference>
<reference evidence="3 4" key="1">
    <citation type="submission" date="2018-12" db="EMBL/GenBank/DDBJ databases">
        <authorList>
            <person name="Tiukova I."/>
            <person name="Dainat J."/>
        </authorList>
    </citation>
    <scope>NUCLEOTIDE SEQUENCE [LARGE SCALE GENOMIC DNA]</scope>
</reference>
<dbReference type="Proteomes" id="UP000290900">
    <property type="component" value="Unassembled WGS sequence"/>
</dbReference>
<dbReference type="EMBL" id="CAACVR010000012">
    <property type="protein sequence ID" value="VEU21727.1"/>
    <property type="molecule type" value="Genomic_DNA"/>
</dbReference>
<dbReference type="InterPro" id="IPR000717">
    <property type="entry name" value="PCI_dom"/>
</dbReference>
<feature type="domain" description="PCI" evidence="2">
    <location>
        <begin position="202"/>
        <end position="369"/>
    </location>
</feature>
<dbReference type="GO" id="GO:0005829">
    <property type="term" value="C:cytosol"/>
    <property type="evidence" value="ECO:0007669"/>
    <property type="project" value="TreeGrafter"/>
</dbReference>
<dbReference type="GO" id="GO:0008541">
    <property type="term" value="C:proteasome regulatory particle, lid subcomplex"/>
    <property type="evidence" value="ECO:0007669"/>
    <property type="project" value="TreeGrafter"/>
</dbReference>
<evidence type="ECO:0000313" key="4">
    <source>
        <dbReference type="Proteomes" id="UP000290900"/>
    </source>
</evidence>
<accession>A0A448YLF2</accession>
<protein>
    <submittedName>
        <fullName evidence="3">DEKNAAC102475</fullName>
    </submittedName>
</protein>
<dbReference type="InParanoid" id="A0A448YLF2"/>
<dbReference type="GO" id="GO:0005634">
    <property type="term" value="C:nucleus"/>
    <property type="evidence" value="ECO:0007669"/>
    <property type="project" value="TreeGrafter"/>
</dbReference>
<dbReference type="Pfam" id="PF01399">
    <property type="entry name" value="PCI"/>
    <property type="match status" value="1"/>
</dbReference>
<dbReference type="SMART" id="SM00088">
    <property type="entry name" value="PINT"/>
    <property type="match status" value="1"/>
</dbReference>
<gene>
    <name evidence="3" type="ORF">BRENAR_LOCUS2460</name>
</gene>
<dbReference type="Pfam" id="PF22037">
    <property type="entry name" value="PSD13_N"/>
    <property type="match status" value="1"/>
</dbReference>
<proteinExistence type="predicted"/>